<dbReference type="AlphaFoldDB" id="A0AAE0J684"/>
<name>A0AAE0J684_9PEZI</name>
<sequence length="119" mass="13229">STVAERVQALCLHAVGKRVSEIEAVTGIKKEAFKQLLKRAKSRGYVVGDKIEDRFVLNAERSGRPKIIGEVEAKVILQVVCKDFDGRCSSTQEIADQSVEALKDIPGAHILSRRTILRW</sequence>
<reference evidence="1" key="1">
    <citation type="journal article" date="2023" name="Mol. Phylogenet. Evol.">
        <title>Genome-scale phylogeny and comparative genomics of the fungal order Sordariales.</title>
        <authorList>
            <person name="Hensen N."/>
            <person name="Bonometti L."/>
            <person name="Westerberg I."/>
            <person name="Brannstrom I.O."/>
            <person name="Guillou S."/>
            <person name="Cros-Aarteil S."/>
            <person name="Calhoun S."/>
            <person name="Haridas S."/>
            <person name="Kuo A."/>
            <person name="Mondo S."/>
            <person name="Pangilinan J."/>
            <person name="Riley R."/>
            <person name="LaButti K."/>
            <person name="Andreopoulos B."/>
            <person name="Lipzen A."/>
            <person name="Chen C."/>
            <person name="Yan M."/>
            <person name="Daum C."/>
            <person name="Ng V."/>
            <person name="Clum A."/>
            <person name="Steindorff A."/>
            <person name="Ohm R.A."/>
            <person name="Martin F."/>
            <person name="Silar P."/>
            <person name="Natvig D.O."/>
            <person name="Lalanne C."/>
            <person name="Gautier V."/>
            <person name="Ament-Velasquez S.L."/>
            <person name="Kruys A."/>
            <person name="Hutchinson M.I."/>
            <person name="Powell A.J."/>
            <person name="Barry K."/>
            <person name="Miller A.N."/>
            <person name="Grigoriev I.V."/>
            <person name="Debuchy R."/>
            <person name="Gladieux P."/>
            <person name="Hiltunen Thoren M."/>
            <person name="Johannesson H."/>
        </authorList>
    </citation>
    <scope>NUCLEOTIDE SEQUENCE</scope>
    <source>
        <strain evidence="1">SMH4131-1</strain>
    </source>
</reference>
<accession>A0AAE0J684</accession>
<feature type="non-terminal residue" evidence="1">
    <location>
        <position position="119"/>
    </location>
</feature>
<proteinExistence type="predicted"/>
<protein>
    <submittedName>
        <fullName evidence="1">Uncharacterized protein</fullName>
    </submittedName>
</protein>
<keyword evidence="2" id="KW-1185">Reference proteome</keyword>
<feature type="non-terminal residue" evidence="1">
    <location>
        <position position="1"/>
    </location>
</feature>
<comment type="caution">
    <text evidence="1">The sequence shown here is derived from an EMBL/GenBank/DDBJ whole genome shotgun (WGS) entry which is preliminary data.</text>
</comment>
<dbReference type="EMBL" id="JAUEPO010000001">
    <property type="protein sequence ID" value="KAK3336981.1"/>
    <property type="molecule type" value="Genomic_DNA"/>
</dbReference>
<evidence type="ECO:0000313" key="2">
    <source>
        <dbReference type="Proteomes" id="UP001286456"/>
    </source>
</evidence>
<gene>
    <name evidence="1" type="ORF">B0T19DRAFT_338554</name>
</gene>
<evidence type="ECO:0000313" key="1">
    <source>
        <dbReference type="EMBL" id="KAK3336981.1"/>
    </source>
</evidence>
<reference evidence="1" key="2">
    <citation type="submission" date="2023-06" db="EMBL/GenBank/DDBJ databases">
        <authorList>
            <consortium name="Lawrence Berkeley National Laboratory"/>
            <person name="Haridas S."/>
            <person name="Hensen N."/>
            <person name="Bonometti L."/>
            <person name="Westerberg I."/>
            <person name="Brannstrom I.O."/>
            <person name="Guillou S."/>
            <person name="Cros-Aarteil S."/>
            <person name="Calhoun S."/>
            <person name="Kuo A."/>
            <person name="Mondo S."/>
            <person name="Pangilinan J."/>
            <person name="Riley R."/>
            <person name="Labutti K."/>
            <person name="Andreopoulos B."/>
            <person name="Lipzen A."/>
            <person name="Chen C."/>
            <person name="Yanf M."/>
            <person name="Daum C."/>
            <person name="Ng V."/>
            <person name="Clum A."/>
            <person name="Steindorff A."/>
            <person name="Ohm R."/>
            <person name="Martin F."/>
            <person name="Silar P."/>
            <person name="Natvig D."/>
            <person name="Lalanne C."/>
            <person name="Gautier V."/>
            <person name="Ament-Velasquez S.L."/>
            <person name="Kruys A."/>
            <person name="Hutchinson M.I."/>
            <person name="Powell A.J."/>
            <person name="Barry K."/>
            <person name="Miller A.N."/>
            <person name="Grigoriev I.V."/>
            <person name="Debuchy R."/>
            <person name="Gladieux P."/>
            <person name="Thoren M.H."/>
            <person name="Johannesson H."/>
        </authorList>
    </citation>
    <scope>NUCLEOTIDE SEQUENCE</scope>
    <source>
        <strain evidence="1">SMH4131-1</strain>
    </source>
</reference>
<organism evidence="1 2">
    <name type="scientific">Cercophora scortea</name>
    <dbReference type="NCBI Taxonomy" id="314031"/>
    <lineage>
        <taxon>Eukaryota</taxon>
        <taxon>Fungi</taxon>
        <taxon>Dikarya</taxon>
        <taxon>Ascomycota</taxon>
        <taxon>Pezizomycotina</taxon>
        <taxon>Sordariomycetes</taxon>
        <taxon>Sordariomycetidae</taxon>
        <taxon>Sordariales</taxon>
        <taxon>Lasiosphaeriaceae</taxon>
        <taxon>Cercophora</taxon>
    </lineage>
</organism>
<dbReference type="Proteomes" id="UP001286456">
    <property type="component" value="Unassembled WGS sequence"/>
</dbReference>